<accession>A0A2P2NAK9</accession>
<organism evidence="1">
    <name type="scientific">Rhizophora mucronata</name>
    <name type="common">Asiatic mangrove</name>
    <dbReference type="NCBI Taxonomy" id="61149"/>
    <lineage>
        <taxon>Eukaryota</taxon>
        <taxon>Viridiplantae</taxon>
        <taxon>Streptophyta</taxon>
        <taxon>Embryophyta</taxon>
        <taxon>Tracheophyta</taxon>
        <taxon>Spermatophyta</taxon>
        <taxon>Magnoliopsida</taxon>
        <taxon>eudicotyledons</taxon>
        <taxon>Gunneridae</taxon>
        <taxon>Pentapetalae</taxon>
        <taxon>rosids</taxon>
        <taxon>fabids</taxon>
        <taxon>Malpighiales</taxon>
        <taxon>Rhizophoraceae</taxon>
        <taxon>Rhizophora</taxon>
    </lineage>
</organism>
<reference evidence="1" key="1">
    <citation type="submission" date="2018-02" db="EMBL/GenBank/DDBJ databases">
        <title>Rhizophora mucronata_Transcriptome.</title>
        <authorList>
            <person name="Meera S.P."/>
            <person name="Sreeshan A."/>
            <person name="Augustine A."/>
        </authorList>
    </citation>
    <scope>NUCLEOTIDE SEQUENCE</scope>
    <source>
        <tissue evidence="1">Leaf</tissue>
    </source>
</reference>
<dbReference type="EMBL" id="GGEC01059025">
    <property type="protein sequence ID" value="MBX39509.1"/>
    <property type="molecule type" value="Transcribed_RNA"/>
</dbReference>
<evidence type="ECO:0000313" key="1">
    <source>
        <dbReference type="EMBL" id="MBX39509.1"/>
    </source>
</evidence>
<sequence length="54" mass="6199">MYFNTSFCISILTAFGDQSPERFSLNVYHPLESDLRHGQSPHTAYLDTEFVVTD</sequence>
<proteinExistence type="predicted"/>
<protein>
    <submittedName>
        <fullName evidence="1">Uncharacterized protein</fullName>
    </submittedName>
</protein>
<dbReference type="AlphaFoldDB" id="A0A2P2NAK9"/>
<name>A0A2P2NAK9_RHIMU</name>